<comment type="activity regulation">
    <text evidence="12">Activated by a monovalent cation that binds near, but not in, the active site. The most likely occupant of the site in vivo is potassium. Ion binding induces a conformational change that may alter substrate affinity.</text>
</comment>
<dbReference type="SUPFAM" id="SSF53613">
    <property type="entry name" value="Ribokinase-like"/>
    <property type="match status" value="1"/>
</dbReference>
<dbReference type="InterPro" id="IPR002139">
    <property type="entry name" value="Ribo/fructo_kinase"/>
</dbReference>
<protein>
    <recommendedName>
        <fullName evidence="3 12">Ribokinase</fullName>
        <shortName evidence="12">RK</shortName>
        <ecNumber evidence="2 12">2.7.1.15</ecNumber>
    </recommendedName>
</protein>
<feature type="binding site" evidence="12">
    <location>
        <position position="273"/>
    </location>
    <ligand>
        <name>K(+)</name>
        <dbReference type="ChEBI" id="CHEBI:29103"/>
    </ligand>
</feature>
<feature type="binding site" evidence="12">
    <location>
        <position position="180"/>
    </location>
    <ligand>
        <name>ATP</name>
        <dbReference type="ChEBI" id="CHEBI:30616"/>
    </ligand>
</feature>
<keyword evidence="8 12" id="KW-0067">ATP-binding</keyword>
<comment type="pathway">
    <text evidence="12">Carbohydrate metabolism; D-ribose degradation; D-ribose 5-phosphate from beta-D-ribopyranose: step 2/2.</text>
</comment>
<comment type="catalytic activity">
    <reaction evidence="12">
        <text>D-ribose + ATP = D-ribose 5-phosphate + ADP + H(+)</text>
        <dbReference type="Rhea" id="RHEA:13697"/>
        <dbReference type="ChEBI" id="CHEBI:15378"/>
        <dbReference type="ChEBI" id="CHEBI:30616"/>
        <dbReference type="ChEBI" id="CHEBI:47013"/>
        <dbReference type="ChEBI" id="CHEBI:78346"/>
        <dbReference type="ChEBI" id="CHEBI:456216"/>
        <dbReference type="EC" id="2.7.1.15"/>
    </reaction>
</comment>
<feature type="binding site" evidence="12">
    <location>
        <begin position="211"/>
        <end position="216"/>
    </location>
    <ligand>
        <name>ATP</name>
        <dbReference type="ChEBI" id="CHEBI:30616"/>
    </ligand>
</feature>
<feature type="binding site" evidence="12">
    <location>
        <begin position="242"/>
        <end position="243"/>
    </location>
    <ligand>
        <name>ATP</name>
        <dbReference type="ChEBI" id="CHEBI:30616"/>
    </ligand>
</feature>
<evidence type="ECO:0000256" key="5">
    <source>
        <dbReference type="ARBA" id="ARBA00022723"/>
    </source>
</evidence>
<evidence type="ECO:0000256" key="4">
    <source>
        <dbReference type="ARBA" id="ARBA00022679"/>
    </source>
</evidence>
<dbReference type="HAMAP" id="MF_01987">
    <property type="entry name" value="Ribokinase"/>
    <property type="match status" value="1"/>
</dbReference>
<evidence type="ECO:0000256" key="1">
    <source>
        <dbReference type="ARBA" id="ARBA00005380"/>
    </source>
</evidence>
<dbReference type="InterPro" id="IPR011877">
    <property type="entry name" value="Ribokinase"/>
</dbReference>
<accession>A0ABT8ACJ8</accession>
<keyword evidence="15" id="KW-1185">Reference proteome</keyword>
<sequence>MSVLVFGSVVADLVFALPALPSPGHTVLGPGYRAMPGGKGANQACAVARDGAATAFAGAVGADPLAAVALAGLRAAGVDLSRLATVAAPTACAAVCVDPAGRNQIAVGSGANLLARAAQVADAALGPATLLLLQMEVDPGETAALIRRARHRGARIILNLAPAAALPREVLAALDLLVANEHEAAWLAGQLGCAAEAVALRGALGIDVAVTLGEAGAGLATAAGLLRVPAFPVPVADTTGAGDAWCGVLAAALDRGLPLPAALRRASAAGALACTRPGAAMPAAAETDGLLDASPAG</sequence>
<evidence type="ECO:0000256" key="10">
    <source>
        <dbReference type="ARBA" id="ARBA00022958"/>
    </source>
</evidence>
<comment type="caution">
    <text evidence="14">The sequence shown here is derived from an EMBL/GenBank/DDBJ whole genome shotgun (WGS) entry which is preliminary data.</text>
</comment>
<evidence type="ECO:0000256" key="6">
    <source>
        <dbReference type="ARBA" id="ARBA00022741"/>
    </source>
</evidence>
<dbReference type="Gene3D" id="3.40.1190.20">
    <property type="match status" value="1"/>
</dbReference>
<evidence type="ECO:0000256" key="11">
    <source>
        <dbReference type="ARBA" id="ARBA00023277"/>
    </source>
</evidence>
<dbReference type="InterPro" id="IPR002173">
    <property type="entry name" value="Carboh/pur_kinase_PfkB_CS"/>
</dbReference>
<organism evidence="14 15">
    <name type="scientific">Paeniroseomonas aquatica</name>
    <dbReference type="NCBI Taxonomy" id="373043"/>
    <lineage>
        <taxon>Bacteria</taxon>
        <taxon>Pseudomonadati</taxon>
        <taxon>Pseudomonadota</taxon>
        <taxon>Alphaproteobacteria</taxon>
        <taxon>Acetobacterales</taxon>
        <taxon>Acetobacteraceae</taxon>
        <taxon>Paeniroseomonas</taxon>
    </lineage>
</organism>
<comment type="cofactor">
    <cofactor evidence="12">
        <name>Mg(2+)</name>
        <dbReference type="ChEBI" id="CHEBI:18420"/>
    </cofactor>
    <text evidence="12">Requires a divalent cation, most likely magnesium in vivo, as an electrophilic catalyst to aid phosphoryl group transfer. It is the chelate of the metal and the nucleotide that is the actual substrate.</text>
</comment>
<keyword evidence="11 12" id="KW-0119">Carbohydrate metabolism</keyword>
<feature type="active site" description="Proton acceptor" evidence="12">
    <location>
        <position position="243"/>
    </location>
</feature>
<comment type="subunit">
    <text evidence="12">Homodimer.</text>
</comment>
<comment type="caution">
    <text evidence="12">Lacks conserved residue(s) required for the propagation of feature annotation.</text>
</comment>
<keyword evidence="4 12" id="KW-0808">Transferase</keyword>
<keyword evidence="9 12" id="KW-0460">Magnesium</keyword>
<dbReference type="Pfam" id="PF00294">
    <property type="entry name" value="PfkB"/>
    <property type="match status" value="1"/>
</dbReference>
<dbReference type="PANTHER" id="PTHR10584">
    <property type="entry name" value="SUGAR KINASE"/>
    <property type="match status" value="1"/>
</dbReference>
<feature type="binding site" evidence="12">
    <location>
        <position position="237"/>
    </location>
    <ligand>
        <name>K(+)</name>
        <dbReference type="ChEBI" id="CHEBI:29103"/>
    </ligand>
</feature>
<name>A0ABT8ACJ8_9PROT</name>
<dbReference type="GO" id="GO:0004747">
    <property type="term" value="F:ribokinase activity"/>
    <property type="evidence" value="ECO:0007669"/>
    <property type="project" value="UniProtKB-EC"/>
</dbReference>
<dbReference type="PROSITE" id="PS00583">
    <property type="entry name" value="PFKB_KINASES_1"/>
    <property type="match status" value="1"/>
</dbReference>
<keyword evidence="5 12" id="KW-0479">Metal-binding</keyword>
<feature type="domain" description="Carbohydrate kinase PfkB" evidence="13">
    <location>
        <begin position="2"/>
        <end position="281"/>
    </location>
</feature>
<keyword evidence="7 12" id="KW-0418">Kinase</keyword>
<evidence type="ECO:0000256" key="12">
    <source>
        <dbReference type="HAMAP-Rule" id="MF_01987"/>
    </source>
</evidence>
<dbReference type="EMBL" id="JAUFPN010000193">
    <property type="protein sequence ID" value="MDN3567410.1"/>
    <property type="molecule type" value="Genomic_DNA"/>
</dbReference>
<keyword evidence="12" id="KW-0963">Cytoplasm</keyword>
<evidence type="ECO:0000256" key="7">
    <source>
        <dbReference type="ARBA" id="ARBA00022777"/>
    </source>
</evidence>
<feature type="binding site" evidence="12">
    <location>
        <begin position="10"/>
        <end position="12"/>
    </location>
    <ligand>
        <name>substrate</name>
    </ligand>
</feature>
<keyword evidence="10 12" id="KW-0630">Potassium</keyword>
<evidence type="ECO:0000313" key="14">
    <source>
        <dbReference type="EMBL" id="MDN3567410.1"/>
    </source>
</evidence>
<feature type="binding site" evidence="12">
    <location>
        <begin position="38"/>
        <end position="42"/>
    </location>
    <ligand>
        <name>substrate</name>
    </ligand>
</feature>
<reference evidence="15" key="1">
    <citation type="journal article" date="2019" name="Int. J. Syst. Evol. Microbiol.">
        <title>The Global Catalogue of Microorganisms (GCM) 10K type strain sequencing project: providing services to taxonomists for standard genome sequencing and annotation.</title>
        <authorList>
            <consortium name="The Broad Institute Genomics Platform"/>
            <consortium name="The Broad Institute Genome Sequencing Center for Infectious Disease"/>
            <person name="Wu L."/>
            <person name="Ma J."/>
        </authorList>
    </citation>
    <scope>NUCLEOTIDE SEQUENCE [LARGE SCALE GENOMIC DNA]</scope>
    <source>
        <strain evidence="15">CECT 7131</strain>
    </source>
</reference>
<dbReference type="InterPro" id="IPR029056">
    <property type="entry name" value="Ribokinase-like"/>
</dbReference>
<comment type="similarity">
    <text evidence="1">Belongs to the carbohydrate kinase pfkB family.</text>
</comment>
<proteinExistence type="inferred from homology"/>
<evidence type="ECO:0000259" key="13">
    <source>
        <dbReference type="Pfam" id="PF00294"/>
    </source>
</evidence>
<dbReference type="PANTHER" id="PTHR10584:SF166">
    <property type="entry name" value="RIBOKINASE"/>
    <property type="match status" value="1"/>
</dbReference>
<dbReference type="RefSeq" id="WP_290319439.1">
    <property type="nucleotide sequence ID" value="NZ_JAUFPN010000193.1"/>
</dbReference>
<gene>
    <name evidence="12" type="primary">rbsK</name>
    <name evidence="14" type="ORF">QWZ14_23770</name>
</gene>
<dbReference type="InterPro" id="IPR011611">
    <property type="entry name" value="PfkB_dom"/>
</dbReference>
<dbReference type="Proteomes" id="UP001529369">
    <property type="component" value="Unassembled WGS sequence"/>
</dbReference>
<feature type="binding site" evidence="12">
    <location>
        <position position="239"/>
    </location>
    <ligand>
        <name>K(+)</name>
        <dbReference type="ChEBI" id="CHEBI:29103"/>
    </ligand>
</feature>
<keyword evidence="6 12" id="KW-0547">Nucleotide-binding</keyword>
<feature type="binding site" evidence="12">
    <location>
        <position position="136"/>
    </location>
    <ligand>
        <name>substrate</name>
    </ligand>
</feature>
<evidence type="ECO:0000256" key="3">
    <source>
        <dbReference type="ARBA" id="ARBA00016943"/>
    </source>
</evidence>
<dbReference type="CDD" id="cd01174">
    <property type="entry name" value="ribokinase"/>
    <property type="match status" value="1"/>
</dbReference>
<comment type="function">
    <text evidence="12">Catalyzes the phosphorylation of ribose at O-5 in a reaction requiring ATP and magnesium. The resulting D-ribose-5-phosphate can then be used either for sythesis of nucleotides, histidine, and tryptophan, or as a component of the pentose phosphate pathway.</text>
</comment>
<evidence type="ECO:0000256" key="9">
    <source>
        <dbReference type="ARBA" id="ARBA00022842"/>
    </source>
</evidence>
<dbReference type="EC" id="2.7.1.15" evidence="2 12"/>
<evidence type="ECO:0000256" key="8">
    <source>
        <dbReference type="ARBA" id="ARBA00022840"/>
    </source>
</evidence>
<feature type="binding site" evidence="12">
    <location>
        <position position="278"/>
    </location>
    <ligand>
        <name>K(+)</name>
        <dbReference type="ChEBI" id="CHEBI:29103"/>
    </ligand>
</feature>
<comment type="similarity">
    <text evidence="12">Belongs to the carbohydrate kinase PfkB family. Ribokinase subfamily.</text>
</comment>
<evidence type="ECO:0000313" key="15">
    <source>
        <dbReference type="Proteomes" id="UP001529369"/>
    </source>
</evidence>
<evidence type="ECO:0000256" key="2">
    <source>
        <dbReference type="ARBA" id="ARBA00012035"/>
    </source>
</evidence>
<comment type="subcellular location">
    <subcellularLocation>
        <location evidence="12">Cytoplasm</location>
    </subcellularLocation>
</comment>
<feature type="binding site" evidence="12">
    <location>
        <position position="276"/>
    </location>
    <ligand>
        <name>K(+)</name>
        <dbReference type="ChEBI" id="CHEBI:29103"/>
    </ligand>
</feature>
<dbReference type="PRINTS" id="PR00990">
    <property type="entry name" value="RIBOKINASE"/>
</dbReference>
<feature type="binding site" evidence="12">
    <location>
        <position position="243"/>
    </location>
    <ligand>
        <name>substrate</name>
    </ligand>
</feature>